<dbReference type="STRING" id="933084.A0A067Q2Z0"/>
<dbReference type="OrthoDB" id="552305at2759"/>
<dbReference type="EMBL" id="KL197712">
    <property type="protein sequence ID" value="KDQ61359.1"/>
    <property type="molecule type" value="Genomic_DNA"/>
</dbReference>
<dbReference type="Proteomes" id="UP000027265">
    <property type="component" value="Unassembled WGS sequence"/>
</dbReference>
<keyword evidence="6" id="KW-1185">Reference proteome</keyword>
<dbReference type="InterPro" id="IPR001245">
    <property type="entry name" value="Ser-Thr/Tyr_kinase_cat_dom"/>
</dbReference>
<feature type="region of interest" description="Disordered" evidence="3">
    <location>
        <begin position="401"/>
        <end position="518"/>
    </location>
</feature>
<organism evidence="5 6">
    <name type="scientific">Jaapia argillacea MUCL 33604</name>
    <dbReference type="NCBI Taxonomy" id="933084"/>
    <lineage>
        <taxon>Eukaryota</taxon>
        <taxon>Fungi</taxon>
        <taxon>Dikarya</taxon>
        <taxon>Basidiomycota</taxon>
        <taxon>Agaricomycotina</taxon>
        <taxon>Agaricomycetes</taxon>
        <taxon>Agaricomycetidae</taxon>
        <taxon>Jaapiales</taxon>
        <taxon>Jaapiaceae</taxon>
        <taxon>Jaapia</taxon>
    </lineage>
</organism>
<gene>
    <name evidence="5" type="ORF">JAAARDRAFT_190139</name>
</gene>
<proteinExistence type="predicted"/>
<keyword evidence="2" id="KW-0067">ATP-binding</keyword>
<dbReference type="PROSITE" id="PS50011">
    <property type="entry name" value="PROTEIN_KINASE_DOM"/>
    <property type="match status" value="1"/>
</dbReference>
<dbReference type="InterPro" id="IPR008271">
    <property type="entry name" value="Ser/Thr_kinase_AS"/>
</dbReference>
<evidence type="ECO:0000256" key="3">
    <source>
        <dbReference type="SAM" id="MobiDB-lite"/>
    </source>
</evidence>
<keyword evidence="1" id="KW-0547">Nucleotide-binding</keyword>
<dbReference type="InterPro" id="IPR011009">
    <property type="entry name" value="Kinase-like_dom_sf"/>
</dbReference>
<dbReference type="HOGENOM" id="CLU_525859_0_0_1"/>
<evidence type="ECO:0000256" key="1">
    <source>
        <dbReference type="ARBA" id="ARBA00022741"/>
    </source>
</evidence>
<name>A0A067Q2Z0_9AGAM</name>
<dbReference type="GO" id="GO:0097527">
    <property type="term" value="P:necroptotic signaling pathway"/>
    <property type="evidence" value="ECO:0007669"/>
    <property type="project" value="TreeGrafter"/>
</dbReference>
<dbReference type="SMART" id="SM00220">
    <property type="entry name" value="S_TKc"/>
    <property type="match status" value="1"/>
</dbReference>
<feature type="domain" description="Protein kinase" evidence="4">
    <location>
        <begin position="73"/>
        <end position="370"/>
    </location>
</feature>
<dbReference type="PANTHER" id="PTHR44329">
    <property type="entry name" value="SERINE/THREONINE-PROTEIN KINASE TNNI3K-RELATED"/>
    <property type="match status" value="1"/>
</dbReference>
<dbReference type="GO" id="GO:0005524">
    <property type="term" value="F:ATP binding"/>
    <property type="evidence" value="ECO:0007669"/>
    <property type="project" value="UniProtKB-KW"/>
</dbReference>
<evidence type="ECO:0000256" key="2">
    <source>
        <dbReference type="ARBA" id="ARBA00022840"/>
    </source>
</evidence>
<dbReference type="PANTHER" id="PTHR44329:SF298">
    <property type="entry name" value="MIXED LINEAGE KINASE DOMAIN-LIKE PROTEIN"/>
    <property type="match status" value="1"/>
</dbReference>
<evidence type="ECO:0000313" key="5">
    <source>
        <dbReference type="EMBL" id="KDQ61359.1"/>
    </source>
</evidence>
<protein>
    <recommendedName>
        <fullName evidence="4">Protein kinase domain-containing protein</fullName>
    </recommendedName>
</protein>
<dbReference type="Pfam" id="PF07714">
    <property type="entry name" value="PK_Tyr_Ser-Thr"/>
    <property type="match status" value="1"/>
</dbReference>
<feature type="compositionally biased region" description="Pro residues" evidence="3">
    <location>
        <begin position="402"/>
        <end position="412"/>
    </location>
</feature>
<evidence type="ECO:0000259" key="4">
    <source>
        <dbReference type="PROSITE" id="PS50011"/>
    </source>
</evidence>
<dbReference type="Gene3D" id="1.10.510.10">
    <property type="entry name" value="Transferase(Phosphotransferase) domain 1"/>
    <property type="match status" value="1"/>
</dbReference>
<dbReference type="InParanoid" id="A0A067Q2Z0"/>
<dbReference type="AlphaFoldDB" id="A0A067Q2Z0"/>
<feature type="region of interest" description="Disordered" evidence="3">
    <location>
        <begin position="32"/>
        <end position="71"/>
    </location>
</feature>
<dbReference type="InterPro" id="IPR000719">
    <property type="entry name" value="Prot_kinase_dom"/>
</dbReference>
<accession>A0A067Q2Z0</accession>
<evidence type="ECO:0000313" key="6">
    <source>
        <dbReference type="Proteomes" id="UP000027265"/>
    </source>
</evidence>
<sequence length="518" mass="57813">MPINPRYFVDVDGTLEPGGQWSNVLAPTYQSYGVSPRNSPDMEQPSGFPEASVTAEDNGGSSLDPSHTPFVPFSQPPALGHGEVSSRGVDRSIDLSDLVVIVRGPLRGGSTCELYAGELSRNEERKEKVAMKQLRVFLNWSDEQRDLATTLFHREVKIWSRFDHPHILPFYGYAVIDEARYFLISPWAVNGNIMEYLERFPATDRSVLILQIADALVYLHNRDECAYIHGDLKGDNILISEEGKALVCDFGLTRRVELVASMTATPSGVSGLGHIRFSAPELFQSARPTRESDVFAFGCLAIQIFTGQQPYNHLTTDLQVLRAVSDGDIPLRPIDLTDTWWDLIASCLEWYPSLRPSMAEIVDILMNDRLDVIDTIMPTTMHSTSISSYEFDPDGNINFYGTPPPQEPPPLSPRSAWRAVRPRRNRRAAAPPPPLDTRPWTSWRPDPNFMPTPSPTGGVSLLVPARTSPGPWAPRSPHEPPDTLPWMTWHPDPNYMPSPPPRDSDLLPFIPITSPSLD</sequence>
<dbReference type="GO" id="GO:0004672">
    <property type="term" value="F:protein kinase activity"/>
    <property type="evidence" value="ECO:0007669"/>
    <property type="project" value="InterPro"/>
</dbReference>
<dbReference type="InterPro" id="IPR051681">
    <property type="entry name" value="Ser/Thr_Kinases-Pseudokinases"/>
</dbReference>
<dbReference type="SUPFAM" id="SSF56112">
    <property type="entry name" value="Protein kinase-like (PK-like)"/>
    <property type="match status" value="1"/>
</dbReference>
<reference evidence="6" key="1">
    <citation type="journal article" date="2014" name="Proc. Natl. Acad. Sci. U.S.A.">
        <title>Extensive sampling of basidiomycete genomes demonstrates inadequacy of the white-rot/brown-rot paradigm for wood decay fungi.</title>
        <authorList>
            <person name="Riley R."/>
            <person name="Salamov A.A."/>
            <person name="Brown D.W."/>
            <person name="Nagy L.G."/>
            <person name="Floudas D."/>
            <person name="Held B.W."/>
            <person name="Levasseur A."/>
            <person name="Lombard V."/>
            <person name="Morin E."/>
            <person name="Otillar R."/>
            <person name="Lindquist E.A."/>
            <person name="Sun H."/>
            <person name="LaButti K.M."/>
            <person name="Schmutz J."/>
            <person name="Jabbour D."/>
            <person name="Luo H."/>
            <person name="Baker S.E."/>
            <person name="Pisabarro A.G."/>
            <person name="Walton J.D."/>
            <person name="Blanchette R.A."/>
            <person name="Henrissat B."/>
            <person name="Martin F."/>
            <person name="Cullen D."/>
            <person name="Hibbett D.S."/>
            <person name="Grigoriev I.V."/>
        </authorList>
    </citation>
    <scope>NUCLEOTIDE SEQUENCE [LARGE SCALE GENOMIC DNA]</scope>
    <source>
        <strain evidence="6">MUCL 33604</strain>
    </source>
</reference>
<dbReference type="PROSITE" id="PS00108">
    <property type="entry name" value="PROTEIN_KINASE_ST"/>
    <property type="match status" value="1"/>
</dbReference>